<reference evidence="1 2" key="2">
    <citation type="submission" date="2018-11" db="EMBL/GenBank/DDBJ databases">
        <authorList>
            <consortium name="Pathogen Informatics"/>
        </authorList>
    </citation>
    <scope>NUCLEOTIDE SEQUENCE [LARGE SCALE GENOMIC DNA]</scope>
</reference>
<gene>
    <name evidence="1" type="ORF">SBAD_LOCUS12518</name>
</gene>
<dbReference type="WBParaSite" id="SBAD_0001292701-mRNA-1">
    <property type="protein sequence ID" value="SBAD_0001292701-mRNA-1"/>
    <property type="gene ID" value="SBAD_0001292701"/>
</dbReference>
<protein>
    <submittedName>
        <fullName evidence="3">Ovule protein</fullName>
    </submittedName>
</protein>
<evidence type="ECO:0000313" key="3">
    <source>
        <dbReference type="WBParaSite" id="SBAD_0001292701-mRNA-1"/>
    </source>
</evidence>
<accession>A0A183J9H0</accession>
<dbReference type="Proteomes" id="UP000270296">
    <property type="component" value="Unassembled WGS sequence"/>
</dbReference>
<reference evidence="3" key="1">
    <citation type="submission" date="2016-06" db="UniProtKB">
        <authorList>
            <consortium name="WormBaseParasite"/>
        </authorList>
    </citation>
    <scope>IDENTIFICATION</scope>
</reference>
<dbReference type="AlphaFoldDB" id="A0A183J9H0"/>
<organism evidence="3">
    <name type="scientific">Soboliphyme baturini</name>
    <dbReference type="NCBI Taxonomy" id="241478"/>
    <lineage>
        <taxon>Eukaryota</taxon>
        <taxon>Metazoa</taxon>
        <taxon>Ecdysozoa</taxon>
        <taxon>Nematoda</taxon>
        <taxon>Enoplea</taxon>
        <taxon>Dorylaimia</taxon>
        <taxon>Dioctophymatida</taxon>
        <taxon>Dioctophymatoidea</taxon>
        <taxon>Soboliphymatidae</taxon>
        <taxon>Soboliphyme</taxon>
    </lineage>
</organism>
<name>A0A183J9H0_9BILA</name>
<evidence type="ECO:0000313" key="1">
    <source>
        <dbReference type="EMBL" id="VDP49211.1"/>
    </source>
</evidence>
<dbReference type="EMBL" id="UZAM01018017">
    <property type="protein sequence ID" value="VDP49211.1"/>
    <property type="molecule type" value="Genomic_DNA"/>
</dbReference>
<proteinExistence type="predicted"/>
<keyword evidence="2" id="KW-1185">Reference proteome</keyword>
<sequence length="90" mass="9932">RSSDSGIGSGTLEALSDASASAIRKEKRRWKLMKMKMNEVTLGPQCCVPVSFRPHPCFDIGYKNGQNREFLCQEPHAQKCNSASISTNLS</sequence>
<evidence type="ECO:0000313" key="2">
    <source>
        <dbReference type="Proteomes" id="UP000270296"/>
    </source>
</evidence>